<dbReference type="EMBL" id="FNIE01000018">
    <property type="protein sequence ID" value="SDP14058.1"/>
    <property type="molecule type" value="Genomic_DNA"/>
</dbReference>
<dbReference type="Proteomes" id="UP000199341">
    <property type="component" value="Unassembled WGS sequence"/>
</dbReference>
<protein>
    <submittedName>
        <fullName evidence="3">Uncharacterized membrane protein</fullName>
    </submittedName>
</protein>
<keyword evidence="2" id="KW-1133">Transmembrane helix</keyword>
<keyword evidence="2" id="KW-0812">Transmembrane</keyword>
<sequence>MADVTHEEPAASPDEPDTSGRTARPIPAPATAPAPAGDPRASASAAQPADGQPMGPQFTTGPTAADRPGGGSPPDPVVSRLARIEALLAQSHGAGGRDLVRSGQQHLVPAWRRVTRGETRWAATVSVLAVLGMQLHLPPRLAGHPQLLMPAVEFGLLLCLFALNPHRIVRRSALYRLLGLALTLCTAGANLYSAGRLVAEVVRGTDHLTAGALLVAGGEIWLINVVIFALAYWEWDRGGPAARAFAERDVPDFLFVQMQEPELAPPHWEPEFLDYFYLSFTNSTAFSPTDVMPVTRPAKALMLAQSAVSLTTVVLVVARAVNILG</sequence>
<feature type="transmembrane region" description="Helical" evidence="2">
    <location>
        <begin position="143"/>
        <end position="163"/>
    </location>
</feature>
<accession>A0A1H0QBL2</accession>
<feature type="region of interest" description="Disordered" evidence="1">
    <location>
        <begin position="1"/>
        <end position="77"/>
    </location>
</feature>
<gene>
    <name evidence="3" type="ORF">SAMN05216259_11831</name>
</gene>
<feature type="transmembrane region" description="Helical" evidence="2">
    <location>
        <begin position="300"/>
        <end position="321"/>
    </location>
</feature>
<evidence type="ECO:0000256" key="2">
    <source>
        <dbReference type="SAM" id="Phobius"/>
    </source>
</evidence>
<feature type="transmembrane region" description="Helical" evidence="2">
    <location>
        <begin position="175"/>
        <end position="192"/>
    </location>
</feature>
<reference evidence="3 4" key="1">
    <citation type="submission" date="2016-10" db="EMBL/GenBank/DDBJ databases">
        <authorList>
            <person name="de Groot N.N."/>
        </authorList>
    </citation>
    <scope>NUCLEOTIDE SEQUENCE [LARGE SCALE GENOMIC DNA]</scope>
    <source>
        <strain evidence="3 4">CGMCC 4.2022</strain>
    </source>
</reference>
<evidence type="ECO:0000256" key="1">
    <source>
        <dbReference type="SAM" id="MobiDB-lite"/>
    </source>
</evidence>
<evidence type="ECO:0000313" key="4">
    <source>
        <dbReference type="Proteomes" id="UP000199341"/>
    </source>
</evidence>
<dbReference type="SUPFAM" id="SSF81324">
    <property type="entry name" value="Voltage-gated potassium channels"/>
    <property type="match status" value="1"/>
</dbReference>
<proteinExistence type="predicted"/>
<keyword evidence="4" id="KW-1185">Reference proteome</keyword>
<organism evidence="3 4">
    <name type="scientific">Actinacidiphila guanduensis</name>
    <dbReference type="NCBI Taxonomy" id="310781"/>
    <lineage>
        <taxon>Bacteria</taxon>
        <taxon>Bacillati</taxon>
        <taxon>Actinomycetota</taxon>
        <taxon>Actinomycetes</taxon>
        <taxon>Kitasatosporales</taxon>
        <taxon>Streptomycetaceae</taxon>
        <taxon>Actinacidiphila</taxon>
    </lineage>
</organism>
<evidence type="ECO:0000313" key="3">
    <source>
        <dbReference type="EMBL" id="SDP14058.1"/>
    </source>
</evidence>
<dbReference type="STRING" id="310781.SAMN05216259_11831"/>
<feature type="transmembrane region" description="Helical" evidence="2">
    <location>
        <begin position="212"/>
        <end position="233"/>
    </location>
</feature>
<name>A0A1H0QBL2_9ACTN</name>
<keyword evidence="2" id="KW-0472">Membrane</keyword>
<dbReference type="AlphaFoldDB" id="A0A1H0QBL2"/>